<dbReference type="Pfam" id="PF01408">
    <property type="entry name" value="GFO_IDH_MocA"/>
    <property type="match status" value="1"/>
</dbReference>
<dbReference type="EMBL" id="SJPN01000003">
    <property type="protein sequence ID" value="TWU04466.1"/>
    <property type="molecule type" value="Genomic_DNA"/>
</dbReference>
<proteinExistence type="predicted"/>
<evidence type="ECO:0000313" key="6">
    <source>
        <dbReference type="Proteomes" id="UP000320176"/>
    </source>
</evidence>
<feature type="domain" description="GFO/IDH/MocA-like oxidoreductase" evidence="4">
    <location>
        <begin position="218"/>
        <end position="324"/>
    </location>
</feature>
<dbReference type="InterPro" id="IPR006311">
    <property type="entry name" value="TAT_signal"/>
</dbReference>
<dbReference type="Gene3D" id="3.40.50.720">
    <property type="entry name" value="NAD(P)-binding Rossmann-like Domain"/>
    <property type="match status" value="1"/>
</dbReference>
<reference evidence="5 6" key="1">
    <citation type="submission" date="2019-02" db="EMBL/GenBank/DDBJ databases">
        <title>Deep-cultivation of Planctomycetes and their phenomic and genomic characterization uncovers novel biology.</title>
        <authorList>
            <person name="Wiegand S."/>
            <person name="Jogler M."/>
            <person name="Boedeker C."/>
            <person name="Pinto D."/>
            <person name="Vollmers J."/>
            <person name="Rivas-Marin E."/>
            <person name="Kohn T."/>
            <person name="Peeters S.H."/>
            <person name="Heuer A."/>
            <person name="Rast P."/>
            <person name="Oberbeckmann S."/>
            <person name="Bunk B."/>
            <person name="Jeske O."/>
            <person name="Meyerdierks A."/>
            <person name="Storesund J.E."/>
            <person name="Kallscheuer N."/>
            <person name="Luecker S."/>
            <person name="Lage O.M."/>
            <person name="Pohl T."/>
            <person name="Merkel B.J."/>
            <person name="Hornburger P."/>
            <person name="Mueller R.-W."/>
            <person name="Bruemmer F."/>
            <person name="Labrenz M."/>
            <person name="Spormann A.M."/>
            <person name="Op Den Camp H."/>
            <person name="Overmann J."/>
            <person name="Amann R."/>
            <person name="Jetten M.S.M."/>
            <person name="Mascher T."/>
            <person name="Medema M.H."/>
            <person name="Devos D.P."/>
            <person name="Kaster A.-K."/>
            <person name="Ovreas L."/>
            <person name="Rohde M."/>
            <person name="Galperin M.Y."/>
            <person name="Jogler C."/>
        </authorList>
    </citation>
    <scope>NUCLEOTIDE SEQUENCE [LARGE SCALE GENOMIC DNA]</scope>
    <source>
        <strain evidence="5 6">Pla52n</strain>
    </source>
</reference>
<dbReference type="PROSITE" id="PS51318">
    <property type="entry name" value="TAT"/>
    <property type="match status" value="1"/>
</dbReference>
<feature type="domain" description="Gfo/Idh/MocA-like oxidoreductase N-terminal" evidence="2">
    <location>
        <begin position="33"/>
        <end position="157"/>
    </location>
</feature>
<dbReference type="PANTHER" id="PTHR43818">
    <property type="entry name" value="BCDNA.GH03377"/>
    <property type="match status" value="1"/>
</dbReference>
<evidence type="ECO:0000259" key="2">
    <source>
        <dbReference type="Pfam" id="PF01408"/>
    </source>
</evidence>
<feature type="signal peptide" evidence="1">
    <location>
        <begin position="1"/>
        <end position="25"/>
    </location>
</feature>
<feature type="chain" id="PRO_5023089700" evidence="1">
    <location>
        <begin position="26"/>
        <end position="449"/>
    </location>
</feature>
<dbReference type="Proteomes" id="UP000320176">
    <property type="component" value="Unassembled WGS sequence"/>
</dbReference>
<organism evidence="5 6">
    <name type="scientific">Stieleria varia</name>
    <dbReference type="NCBI Taxonomy" id="2528005"/>
    <lineage>
        <taxon>Bacteria</taxon>
        <taxon>Pseudomonadati</taxon>
        <taxon>Planctomycetota</taxon>
        <taxon>Planctomycetia</taxon>
        <taxon>Pirellulales</taxon>
        <taxon>Pirellulaceae</taxon>
        <taxon>Stieleria</taxon>
    </lineage>
</organism>
<dbReference type="InterPro" id="IPR055170">
    <property type="entry name" value="GFO_IDH_MocA-like_dom"/>
</dbReference>
<keyword evidence="1" id="KW-0732">Signal</keyword>
<dbReference type="RefSeq" id="WP_146519885.1">
    <property type="nucleotide sequence ID" value="NZ_CP151726.1"/>
</dbReference>
<comment type="caution">
    <text evidence="5">The sequence shown here is derived from an EMBL/GenBank/DDBJ whole genome shotgun (WGS) entry which is preliminary data.</text>
</comment>
<feature type="domain" description="Gfo/Idh/MocA-like oxidoreductase bacterial type C-terminal" evidence="3">
    <location>
        <begin position="374"/>
        <end position="444"/>
    </location>
</feature>
<dbReference type="InterPro" id="IPR043906">
    <property type="entry name" value="Gfo/Idh/MocA_OxRdtase_bact_C"/>
</dbReference>
<dbReference type="EC" id="1.1.1.18" evidence="5"/>
<dbReference type="InterPro" id="IPR050463">
    <property type="entry name" value="Gfo/Idh/MocA_oxidrdct_glycsds"/>
</dbReference>
<evidence type="ECO:0000256" key="1">
    <source>
        <dbReference type="SAM" id="SignalP"/>
    </source>
</evidence>
<dbReference type="Pfam" id="PF22725">
    <property type="entry name" value="GFO_IDH_MocA_C3"/>
    <property type="match status" value="1"/>
</dbReference>
<evidence type="ECO:0000259" key="4">
    <source>
        <dbReference type="Pfam" id="PF22725"/>
    </source>
</evidence>
<sequence precursor="true">MDRRNFLAGTAVAASASALASSAFAASDTKKRRVGLIGCGWYGKCDLMQLMNIEPVEVVSLCDVDSSMLDQCADMIATRQASKQRPRTYANYNDMLAEKDLDIVLIATPDHWHALPMIAAVESGADVYVQKPTGVDVLESKAMLDAARRTGRVVQVGTQRRSTPHLIDAKKQVVDAGLLGDVAYAEVCCYYHMRARKNPPDTMPPANLDYEAWTGPAPMRPYNELVHPRSWRAFMEYGNGIVGDMCVHMLDLVRWQLGLGWPQRVSSFGGIYVDHESKANISDTQTATFEFDELNVNWTHRSWGAAPDPEYPWAAVIYGDKGTLKLSVNKFDFEPRGGGKKLHGEAVIETDKYPTDLTDQRDWALELPVASAIRGHMRDLLDAIDKRSKPVADIEQGHISSASCIMANIAMKLGRSLQFDPETHTIVGDEQATALLRREYRKPYVHPAT</sequence>
<dbReference type="GO" id="GO:0050112">
    <property type="term" value="F:inositol 2-dehydrogenase (NAD+) activity"/>
    <property type="evidence" value="ECO:0007669"/>
    <property type="project" value="UniProtKB-EC"/>
</dbReference>
<dbReference type="SUPFAM" id="SSF51735">
    <property type="entry name" value="NAD(P)-binding Rossmann-fold domains"/>
    <property type="match status" value="1"/>
</dbReference>
<evidence type="ECO:0000313" key="5">
    <source>
        <dbReference type="EMBL" id="TWU04466.1"/>
    </source>
</evidence>
<accession>A0A5C6AZL4</accession>
<name>A0A5C6AZL4_9BACT</name>
<gene>
    <name evidence="5" type="primary">iolG_6</name>
    <name evidence="5" type="ORF">Pla52n_25070</name>
</gene>
<dbReference type="Gene3D" id="3.30.360.10">
    <property type="entry name" value="Dihydrodipicolinate Reductase, domain 2"/>
    <property type="match status" value="1"/>
</dbReference>
<dbReference type="AlphaFoldDB" id="A0A5C6AZL4"/>
<evidence type="ECO:0000259" key="3">
    <source>
        <dbReference type="Pfam" id="PF19051"/>
    </source>
</evidence>
<dbReference type="SUPFAM" id="SSF55347">
    <property type="entry name" value="Glyceraldehyde-3-phosphate dehydrogenase-like, C-terminal domain"/>
    <property type="match status" value="1"/>
</dbReference>
<dbReference type="Pfam" id="PF19051">
    <property type="entry name" value="GFO_IDH_MocA_C2"/>
    <property type="match status" value="1"/>
</dbReference>
<keyword evidence="6" id="KW-1185">Reference proteome</keyword>
<dbReference type="InterPro" id="IPR036291">
    <property type="entry name" value="NAD(P)-bd_dom_sf"/>
</dbReference>
<dbReference type="GO" id="GO:0000166">
    <property type="term" value="F:nucleotide binding"/>
    <property type="evidence" value="ECO:0007669"/>
    <property type="project" value="InterPro"/>
</dbReference>
<dbReference type="InterPro" id="IPR000683">
    <property type="entry name" value="Gfo/Idh/MocA-like_OxRdtase_N"/>
</dbReference>
<protein>
    <submittedName>
        <fullName evidence="5">Inositol 2-dehydrogenase</fullName>
        <ecNumber evidence="5">1.1.1.18</ecNumber>
    </submittedName>
</protein>
<dbReference type="PANTHER" id="PTHR43818:SF5">
    <property type="entry name" value="OXIDOREDUCTASE FAMILY PROTEIN"/>
    <property type="match status" value="1"/>
</dbReference>
<keyword evidence="5" id="KW-0560">Oxidoreductase</keyword>
<dbReference type="OrthoDB" id="9788246at2"/>